<keyword evidence="6" id="KW-0732">Signal</keyword>
<dbReference type="GO" id="GO:0035091">
    <property type="term" value="F:phosphatidylinositol binding"/>
    <property type="evidence" value="ECO:0007669"/>
    <property type="project" value="InterPro"/>
</dbReference>
<comment type="catalytic activity">
    <reaction evidence="1">
        <text>Random hydrolysis of (1-&gt;4)-beta-D-mannosidic linkages in mannans, galactomannans and glucomannans.</text>
        <dbReference type="EC" id="3.2.1.78"/>
    </reaction>
</comment>
<dbReference type="AlphaFoldDB" id="A0A165FYD0"/>
<evidence type="ECO:0000256" key="8">
    <source>
        <dbReference type="ARBA" id="ARBA00023295"/>
    </source>
</evidence>
<gene>
    <name evidence="11" type="ORF">CALCODRAFT_496162</name>
</gene>
<dbReference type="Gene3D" id="3.20.20.80">
    <property type="entry name" value="Glycosidases"/>
    <property type="match status" value="1"/>
</dbReference>
<dbReference type="OrthoDB" id="428177at2759"/>
<dbReference type="InterPro" id="IPR001547">
    <property type="entry name" value="Glyco_hydro_5"/>
</dbReference>
<protein>
    <recommendedName>
        <fullName evidence="4">mannan endo-1,4-beta-mannosidase</fullName>
        <ecNumber evidence="4">3.2.1.78</ecNumber>
    </recommendedName>
</protein>
<evidence type="ECO:0000256" key="7">
    <source>
        <dbReference type="ARBA" id="ARBA00022801"/>
    </source>
</evidence>
<dbReference type="Proteomes" id="UP000076842">
    <property type="component" value="Unassembled WGS sequence"/>
</dbReference>
<dbReference type="SUPFAM" id="SSF64268">
    <property type="entry name" value="PX domain"/>
    <property type="match status" value="1"/>
</dbReference>
<dbReference type="STRING" id="1353952.A0A165FYD0"/>
<dbReference type="InterPro" id="IPR017853">
    <property type="entry name" value="GH"/>
</dbReference>
<evidence type="ECO:0000313" key="11">
    <source>
        <dbReference type="EMBL" id="KZT57367.1"/>
    </source>
</evidence>
<dbReference type="InterPro" id="IPR001683">
    <property type="entry name" value="PX_dom"/>
</dbReference>
<dbReference type="InterPro" id="IPR045053">
    <property type="entry name" value="MAN-like"/>
</dbReference>
<evidence type="ECO:0000313" key="12">
    <source>
        <dbReference type="Proteomes" id="UP000076842"/>
    </source>
</evidence>
<dbReference type="Pfam" id="PF00787">
    <property type="entry name" value="PX"/>
    <property type="match status" value="1"/>
</dbReference>
<dbReference type="InterPro" id="IPR036871">
    <property type="entry name" value="PX_dom_sf"/>
</dbReference>
<evidence type="ECO:0000256" key="1">
    <source>
        <dbReference type="ARBA" id="ARBA00001678"/>
    </source>
</evidence>
<keyword evidence="5" id="KW-0964">Secreted</keyword>
<keyword evidence="12" id="KW-1185">Reference proteome</keyword>
<evidence type="ECO:0000256" key="5">
    <source>
        <dbReference type="ARBA" id="ARBA00022525"/>
    </source>
</evidence>
<comment type="similarity">
    <text evidence="3 9">Belongs to the glycosyl hydrolase 5 (cellulase A) family.</text>
</comment>
<keyword evidence="8 9" id="KW-0326">Glycosidase</keyword>
<proteinExistence type="inferred from homology"/>
<evidence type="ECO:0000259" key="10">
    <source>
        <dbReference type="PROSITE" id="PS50195"/>
    </source>
</evidence>
<keyword evidence="7 9" id="KW-0378">Hydrolase</keyword>
<dbReference type="Gene3D" id="3.30.1520.10">
    <property type="entry name" value="Phox-like domain"/>
    <property type="match status" value="1"/>
</dbReference>
<dbReference type="PANTHER" id="PTHR31451:SF39">
    <property type="entry name" value="MANNAN ENDO-1,4-BETA-MANNOSIDASE 1"/>
    <property type="match status" value="1"/>
</dbReference>
<dbReference type="GO" id="GO:0005576">
    <property type="term" value="C:extracellular region"/>
    <property type="evidence" value="ECO:0007669"/>
    <property type="project" value="UniProtKB-SubCell"/>
</dbReference>
<dbReference type="PROSITE" id="PS50195">
    <property type="entry name" value="PX"/>
    <property type="match status" value="1"/>
</dbReference>
<evidence type="ECO:0000256" key="4">
    <source>
        <dbReference type="ARBA" id="ARBA00012706"/>
    </source>
</evidence>
<organism evidence="11 12">
    <name type="scientific">Calocera cornea HHB12733</name>
    <dbReference type="NCBI Taxonomy" id="1353952"/>
    <lineage>
        <taxon>Eukaryota</taxon>
        <taxon>Fungi</taxon>
        <taxon>Dikarya</taxon>
        <taxon>Basidiomycota</taxon>
        <taxon>Agaricomycotina</taxon>
        <taxon>Dacrymycetes</taxon>
        <taxon>Dacrymycetales</taxon>
        <taxon>Dacrymycetaceae</taxon>
        <taxon>Calocera</taxon>
    </lineage>
</organism>
<dbReference type="EC" id="3.2.1.78" evidence="4"/>
<dbReference type="InParanoid" id="A0A165FYD0"/>
<comment type="subcellular location">
    <subcellularLocation>
        <location evidence="2">Secreted</location>
    </subcellularLocation>
</comment>
<dbReference type="EMBL" id="KV423964">
    <property type="protein sequence ID" value="KZT57367.1"/>
    <property type="molecule type" value="Genomic_DNA"/>
</dbReference>
<name>A0A165FYD0_9BASI</name>
<dbReference type="GO" id="GO:0046355">
    <property type="term" value="P:mannan catabolic process"/>
    <property type="evidence" value="ECO:0007669"/>
    <property type="project" value="UniProtKB-ARBA"/>
</dbReference>
<evidence type="ECO:0000256" key="2">
    <source>
        <dbReference type="ARBA" id="ARBA00004613"/>
    </source>
</evidence>
<dbReference type="PANTHER" id="PTHR31451">
    <property type="match status" value="1"/>
</dbReference>
<dbReference type="Pfam" id="PF00150">
    <property type="entry name" value="Cellulase"/>
    <property type="match status" value="1"/>
</dbReference>
<dbReference type="GO" id="GO:0016985">
    <property type="term" value="F:mannan endo-1,4-beta-mannosidase activity"/>
    <property type="evidence" value="ECO:0007669"/>
    <property type="project" value="UniProtKB-EC"/>
</dbReference>
<sequence>MVVFALSVPSHSTRSKPSTHVVYQIVLEDTVSKRPATIYRRYRDIAALHDRLLKEVSAAPLYQPPPKSTFTLGGGEAQHPLIHTIKPHAWLDEDFLEQRRRLLERYLQALVQGRHAIWKNSKAWTEFISEEGSPQPNVPPFPPSALPIPSKSGKDGDAQEAVTSTGIGGVVRVSASPYIGANSYYLHTIPDPNRYTILSQLAVSGFTVVRIFINQVQANNKGSGNAAYNDVETGSVGNWDDSVLQAIDSMMVECKVLGLKLIIALHDRYSLAFDEVDVYATTYGIVPVGTTGAPQVTDASNFYTSNAAQKAFDARISHILNHVNTQLGNKPWKQLGEVIYAFEPENESQGYMGLANSNWANDRAGTIKQLLGSNSGILVSNGGGVDVTTSTDSTWAYGSNFDIVCVHDYSTNPWSTMPTISDANGQVLGMGKTLLFEEWGAEGSNKADVIYAYVQACQDYNIPWCYWEVVIPGAGASNYEVWTTEPSWSDLTSS</sequence>
<feature type="domain" description="PX" evidence="10">
    <location>
        <begin position="1"/>
        <end position="134"/>
    </location>
</feature>
<dbReference type="SUPFAM" id="SSF51445">
    <property type="entry name" value="(Trans)glycosidases"/>
    <property type="match status" value="1"/>
</dbReference>
<evidence type="ECO:0000256" key="9">
    <source>
        <dbReference type="RuleBase" id="RU361153"/>
    </source>
</evidence>
<evidence type="ECO:0000256" key="3">
    <source>
        <dbReference type="ARBA" id="ARBA00005641"/>
    </source>
</evidence>
<accession>A0A165FYD0</accession>
<evidence type="ECO:0000256" key="6">
    <source>
        <dbReference type="ARBA" id="ARBA00022729"/>
    </source>
</evidence>
<reference evidence="11 12" key="1">
    <citation type="journal article" date="2016" name="Mol. Biol. Evol.">
        <title>Comparative Genomics of Early-Diverging Mushroom-Forming Fungi Provides Insights into the Origins of Lignocellulose Decay Capabilities.</title>
        <authorList>
            <person name="Nagy L.G."/>
            <person name="Riley R."/>
            <person name="Tritt A."/>
            <person name="Adam C."/>
            <person name="Daum C."/>
            <person name="Floudas D."/>
            <person name="Sun H."/>
            <person name="Yadav J.S."/>
            <person name="Pangilinan J."/>
            <person name="Larsson K.H."/>
            <person name="Matsuura K."/>
            <person name="Barry K."/>
            <person name="Labutti K."/>
            <person name="Kuo R."/>
            <person name="Ohm R.A."/>
            <person name="Bhattacharya S.S."/>
            <person name="Shirouzu T."/>
            <person name="Yoshinaga Y."/>
            <person name="Martin F.M."/>
            <person name="Grigoriev I.V."/>
            <person name="Hibbett D.S."/>
        </authorList>
    </citation>
    <scope>NUCLEOTIDE SEQUENCE [LARGE SCALE GENOMIC DNA]</scope>
    <source>
        <strain evidence="11 12">HHB12733</strain>
    </source>
</reference>
<dbReference type="SMART" id="SM00312">
    <property type="entry name" value="PX"/>
    <property type="match status" value="1"/>
</dbReference>